<evidence type="ECO:0000256" key="6">
    <source>
        <dbReference type="RuleBase" id="RU361187"/>
    </source>
</evidence>
<sequence>MTAFARRRLLTGALGAGGAVLAGVFLGGTAEGATVEGATVEGATVEGATPAATNKNTFGAPVHRLGTADPGVLDVDGVWYCYSTSGSSTGAIPIRRSTDGGATWSDVGRVFPIDGLPTWVTGPKRFWAPEVHAFGGGYVIYYASDGPQRWFCVGAATADHPEGPWTDLGNPLVSRPDYSVIDPSFFVDPTTGRSYLLWKNNTNALTPPRPTALVLQEVTADGLTLVGTATDLLFNTLEWEGKVVEAPSLIFHKGWYYLFYSGNNFGNASYAVGVARSRYIDRGYVKHGDPILASDDVLDGPGGQFPMPDGNNGWQMFFHARERSNPSAGRQLWWTRLKFHDDWPVVA</sequence>
<dbReference type="InterPro" id="IPR023296">
    <property type="entry name" value="Glyco_hydro_beta-prop_sf"/>
</dbReference>
<feature type="active site" description="Proton donor" evidence="4">
    <location>
        <position position="245"/>
    </location>
</feature>
<accession>A0A931AHI4</accession>
<dbReference type="PANTHER" id="PTHR42812:SF5">
    <property type="entry name" value="ENDO-ARABINASE"/>
    <property type="match status" value="1"/>
</dbReference>
<dbReference type="InterPro" id="IPR006710">
    <property type="entry name" value="Glyco_hydro_43"/>
</dbReference>
<dbReference type="AlphaFoldDB" id="A0A931AHI4"/>
<dbReference type="PANTHER" id="PTHR42812">
    <property type="entry name" value="BETA-XYLOSIDASE"/>
    <property type="match status" value="1"/>
</dbReference>
<proteinExistence type="inferred from homology"/>
<dbReference type="RefSeq" id="WP_195900979.1">
    <property type="nucleotide sequence ID" value="NZ_JADOGI010000192.1"/>
</dbReference>
<keyword evidence="3 6" id="KW-0326">Glycosidase</keyword>
<evidence type="ECO:0000313" key="8">
    <source>
        <dbReference type="Proteomes" id="UP000605361"/>
    </source>
</evidence>
<organism evidence="7 8">
    <name type="scientific">Nonomuraea cypriaca</name>
    <dbReference type="NCBI Taxonomy" id="1187855"/>
    <lineage>
        <taxon>Bacteria</taxon>
        <taxon>Bacillati</taxon>
        <taxon>Actinomycetota</taxon>
        <taxon>Actinomycetes</taxon>
        <taxon>Streptosporangiales</taxon>
        <taxon>Streptosporangiaceae</taxon>
        <taxon>Nonomuraea</taxon>
    </lineage>
</organism>
<dbReference type="InterPro" id="IPR006311">
    <property type="entry name" value="TAT_signal"/>
</dbReference>
<dbReference type="PROSITE" id="PS51318">
    <property type="entry name" value="TAT"/>
    <property type="match status" value="1"/>
</dbReference>
<dbReference type="GO" id="GO:0004553">
    <property type="term" value="F:hydrolase activity, hydrolyzing O-glycosyl compounds"/>
    <property type="evidence" value="ECO:0007669"/>
    <property type="project" value="InterPro"/>
</dbReference>
<dbReference type="InterPro" id="IPR051795">
    <property type="entry name" value="Glycosyl_Hydrlase_43"/>
</dbReference>
<dbReference type="Gene3D" id="2.115.10.20">
    <property type="entry name" value="Glycosyl hydrolase domain, family 43"/>
    <property type="match status" value="1"/>
</dbReference>
<evidence type="ECO:0000256" key="2">
    <source>
        <dbReference type="ARBA" id="ARBA00022801"/>
    </source>
</evidence>
<gene>
    <name evidence="7" type="ORF">ITP53_41615</name>
</gene>
<reference evidence="7" key="1">
    <citation type="submission" date="2020-11" db="EMBL/GenBank/DDBJ databases">
        <title>Whole-genome analyses of Nonomuraea sp. K274.</title>
        <authorList>
            <person name="Veyisoglu A."/>
        </authorList>
    </citation>
    <scope>NUCLEOTIDE SEQUENCE</scope>
    <source>
        <strain evidence="7">K274</strain>
    </source>
</reference>
<keyword evidence="8" id="KW-1185">Reference proteome</keyword>
<dbReference type="Proteomes" id="UP000605361">
    <property type="component" value="Unassembled WGS sequence"/>
</dbReference>
<feature type="active site" description="Proton acceptor" evidence="4">
    <location>
        <position position="69"/>
    </location>
</feature>
<dbReference type="Pfam" id="PF04616">
    <property type="entry name" value="Glyco_hydro_43"/>
    <property type="match status" value="1"/>
</dbReference>
<feature type="site" description="Important for catalytic activity, responsible for pKa modulation of the active site Glu and correct orientation of both the proton donor and substrate" evidence="5">
    <location>
        <position position="182"/>
    </location>
</feature>
<dbReference type="GO" id="GO:0005975">
    <property type="term" value="P:carbohydrate metabolic process"/>
    <property type="evidence" value="ECO:0007669"/>
    <property type="project" value="InterPro"/>
</dbReference>
<protein>
    <submittedName>
        <fullName evidence="7">Family 43 glycosylhydrolase</fullName>
    </submittedName>
</protein>
<dbReference type="EMBL" id="JADOGI010000192">
    <property type="protein sequence ID" value="MBF8192073.1"/>
    <property type="molecule type" value="Genomic_DNA"/>
</dbReference>
<name>A0A931AHI4_9ACTN</name>
<evidence type="ECO:0000256" key="3">
    <source>
        <dbReference type="ARBA" id="ARBA00023295"/>
    </source>
</evidence>
<evidence type="ECO:0000256" key="1">
    <source>
        <dbReference type="ARBA" id="ARBA00009865"/>
    </source>
</evidence>
<evidence type="ECO:0000313" key="7">
    <source>
        <dbReference type="EMBL" id="MBF8192073.1"/>
    </source>
</evidence>
<dbReference type="SUPFAM" id="SSF75005">
    <property type="entry name" value="Arabinanase/levansucrase/invertase"/>
    <property type="match status" value="1"/>
</dbReference>
<keyword evidence="2 6" id="KW-0378">Hydrolase</keyword>
<evidence type="ECO:0000256" key="5">
    <source>
        <dbReference type="PIRSR" id="PIRSR606710-2"/>
    </source>
</evidence>
<comment type="caution">
    <text evidence="7">The sequence shown here is derived from an EMBL/GenBank/DDBJ whole genome shotgun (WGS) entry which is preliminary data.</text>
</comment>
<comment type="similarity">
    <text evidence="1 6">Belongs to the glycosyl hydrolase 43 family.</text>
</comment>
<evidence type="ECO:0000256" key="4">
    <source>
        <dbReference type="PIRSR" id="PIRSR606710-1"/>
    </source>
</evidence>
<dbReference type="CDD" id="cd08999">
    <property type="entry name" value="GH43_ABN-like"/>
    <property type="match status" value="1"/>
</dbReference>